<gene>
    <name evidence="3" type="ORF">H5410_044240</name>
</gene>
<evidence type="ECO:0000259" key="2">
    <source>
        <dbReference type="SMART" id="SM00256"/>
    </source>
</evidence>
<dbReference type="OrthoDB" id="1071894at2759"/>
<feature type="chain" id="PRO_5039912772" description="F-box domain-containing protein" evidence="1">
    <location>
        <begin position="17"/>
        <end position="146"/>
    </location>
</feature>
<feature type="signal peptide" evidence="1">
    <location>
        <begin position="1"/>
        <end position="16"/>
    </location>
</feature>
<dbReference type="Pfam" id="PF00646">
    <property type="entry name" value="F-box"/>
    <property type="match status" value="1"/>
</dbReference>
<sequence length="146" mass="16926">MLSIWIQISTVIIVMGIHFPEEIMMEIINKLLVWSLFRFKCVSKIWKALIVDRHFKMKHDIHTKHDQTSQKILMTQICTHKKDDGSSGSLDKNILLWNPSTRESILLLHPKFPLLYYLNGLGYDATSDDYKILVVNLNAGDGHYIS</sequence>
<dbReference type="InterPro" id="IPR052361">
    <property type="entry name" value="F-box_domain"/>
</dbReference>
<name>A0A9J5X966_SOLCO</name>
<reference evidence="3 4" key="1">
    <citation type="submission" date="2020-09" db="EMBL/GenBank/DDBJ databases">
        <title>De no assembly of potato wild relative species, Solanum commersonii.</title>
        <authorList>
            <person name="Cho K."/>
        </authorList>
    </citation>
    <scope>NUCLEOTIDE SEQUENCE [LARGE SCALE GENOMIC DNA]</scope>
    <source>
        <strain evidence="3">LZ3.2</strain>
        <tissue evidence="3">Leaf</tissue>
    </source>
</reference>
<dbReference type="EMBL" id="JACXVP010000009">
    <property type="protein sequence ID" value="KAG5583806.1"/>
    <property type="molecule type" value="Genomic_DNA"/>
</dbReference>
<dbReference type="InterPro" id="IPR001810">
    <property type="entry name" value="F-box_dom"/>
</dbReference>
<organism evidence="3 4">
    <name type="scientific">Solanum commersonii</name>
    <name type="common">Commerson's wild potato</name>
    <name type="synonym">Commerson's nightshade</name>
    <dbReference type="NCBI Taxonomy" id="4109"/>
    <lineage>
        <taxon>Eukaryota</taxon>
        <taxon>Viridiplantae</taxon>
        <taxon>Streptophyta</taxon>
        <taxon>Embryophyta</taxon>
        <taxon>Tracheophyta</taxon>
        <taxon>Spermatophyta</taxon>
        <taxon>Magnoliopsida</taxon>
        <taxon>eudicotyledons</taxon>
        <taxon>Gunneridae</taxon>
        <taxon>Pentapetalae</taxon>
        <taxon>asterids</taxon>
        <taxon>lamiids</taxon>
        <taxon>Solanales</taxon>
        <taxon>Solanaceae</taxon>
        <taxon>Solanoideae</taxon>
        <taxon>Solaneae</taxon>
        <taxon>Solanum</taxon>
    </lineage>
</organism>
<dbReference type="PANTHER" id="PTHR31790:SF576">
    <property type="entry name" value="F-BOX DOMAIN-CONTAINING PROTEIN"/>
    <property type="match status" value="1"/>
</dbReference>
<dbReference type="SUPFAM" id="SSF81383">
    <property type="entry name" value="F-box domain"/>
    <property type="match status" value="1"/>
</dbReference>
<evidence type="ECO:0000313" key="4">
    <source>
        <dbReference type="Proteomes" id="UP000824120"/>
    </source>
</evidence>
<accession>A0A9J5X966</accession>
<evidence type="ECO:0000256" key="1">
    <source>
        <dbReference type="SAM" id="SignalP"/>
    </source>
</evidence>
<dbReference type="AlphaFoldDB" id="A0A9J5X966"/>
<dbReference type="InterPro" id="IPR036047">
    <property type="entry name" value="F-box-like_dom_sf"/>
</dbReference>
<dbReference type="SMART" id="SM00256">
    <property type="entry name" value="FBOX"/>
    <property type="match status" value="1"/>
</dbReference>
<keyword evidence="4" id="KW-1185">Reference proteome</keyword>
<feature type="domain" description="F-box" evidence="2">
    <location>
        <begin position="19"/>
        <end position="59"/>
    </location>
</feature>
<dbReference type="Proteomes" id="UP000824120">
    <property type="component" value="Chromosome 9"/>
</dbReference>
<comment type="caution">
    <text evidence="3">The sequence shown here is derived from an EMBL/GenBank/DDBJ whole genome shotgun (WGS) entry which is preliminary data.</text>
</comment>
<protein>
    <recommendedName>
        <fullName evidence="2">F-box domain-containing protein</fullName>
    </recommendedName>
</protein>
<evidence type="ECO:0000313" key="3">
    <source>
        <dbReference type="EMBL" id="KAG5583806.1"/>
    </source>
</evidence>
<proteinExistence type="predicted"/>
<keyword evidence="1" id="KW-0732">Signal</keyword>
<dbReference type="PANTHER" id="PTHR31790">
    <property type="entry name" value="OS02G0783600 PROTEIN"/>
    <property type="match status" value="1"/>
</dbReference>